<keyword evidence="3" id="KW-0645">Protease</keyword>
<keyword evidence="4" id="KW-1185">Reference proteome</keyword>
<dbReference type="Proteomes" id="UP000005110">
    <property type="component" value="Chromosome"/>
</dbReference>
<keyword evidence="3" id="KW-0378">Hydrolase</keyword>
<sequence length="231" mass="27451">MKYVKISLKAFLKLIVFTILLVGITKCLLDIFHIYNFTIWTGIKEKSLYWVSWVDYVGAILFIFLFVFVALTEEYLFRVIIYHKVSEIISLKNKVLHAIIAVLLTNILFAIGHWPSHGYKLLPYLYLTLWGIYFSYLYLRTKNIYTACVMHFILNAGIIVTWPLKNLSLILNAGEIFYIIVSIFLIEAYKIFKYFNRNNKTLNKLSERNIETGENQTFYEINKNEFWKRMF</sequence>
<feature type="transmembrane region" description="Helical" evidence="1">
    <location>
        <begin position="56"/>
        <end position="76"/>
    </location>
</feature>
<name>I8QW91_9THEO</name>
<feature type="transmembrane region" description="Helical" evidence="1">
    <location>
        <begin position="121"/>
        <end position="139"/>
    </location>
</feature>
<evidence type="ECO:0000313" key="3">
    <source>
        <dbReference type="EMBL" id="EIV99187.1"/>
    </source>
</evidence>
<evidence type="ECO:0000256" key="1">
    <source>
        <dbReference type="SAM" id="Phobius"/>
    </source>
</evidence>
<dbReference type="InterPro" id="IPR003675">
    <property type="entry name" value="Rce1/LyrA-like_dom"/>
</dbReference>
<organism evidence="3 4">
    <name type="scientific">Thermoanaerobacter siderophilus SR4</name>
    <dbReference type="NCBI Taxonomy" id="880478"/>
    <lineage>
        <taxon>Bacteria</taxon>
        <taxon>Bacillati</taxon>
        <taxon>Bacillota</taxon>
        <taxon>Clostridia</taxon>
        <taxon>Thermoanaerobacterales</taxon>
        <taxon>Thermoanaerobacteraceae</taxon>
        <taxon>Thermoanaerobacter</taxon>
    </lineage>
</organism>
<protein>
    <submittedName>
        <fullName evidence="3">CAAX amino terminal protease family</fullName>
    </submittedName>
</protein>
<dbReference type="GO" id="GO:0080120">
    <property type="term" value="P:CAAX-box protein maturation"/>
    <property type="evidence" value="ECO:0007669"/>
    <property type="project" value="UniProtKB-ARBA"/>
</dbReference>
<dbReference type="AlphaFoldDB" id="I8QW91"/>
<dbReference type="PATRIC" id="fig|880478.3.peg.719"/>
<feature type="domain" description="CAAX prenyl protease 2/Lysostaphin resistance protein A-like" evidence="2">
    <location>
        <begin position="59"/>
        <end position="156"/>
    </location>
</feature>
<evidence type="ECO:0000313" key="4">
    <source>
        <dbReference type="Proteomes" id="UP000005110"/>
    </source>
</evidence>
<proteinExistence type="predicted"/>
<keyword evidence="1" id="KW-1133">Transmembrane helix</keyword>
<feature type="transmembrane region" description="Helical" evidence="1">
    <location>
        <begin position="176"/>
        <end position="195"/>
    </location>
</feature>
<feature type="transmembrane region" description="Helical" evidence="1">
    <location>
        <begin position="96"/>
        <end position="115"/>
    </location>
</feature>
<gene>
    <name evidence="3" type="ORF">ThesiDRAFT1_0146</name>
</gene>
<dbReference type="GO" id="GO:0006508">
    <property type="term" value="P:proteolysis"/>
    <property type="evidence" value="ECO:0007669"/>
    <property type="project" value="UniProtKB-KW"/>
</dbReference>
<dbReference type="HOGENOM" id="CLU_1199340_0_0_9"/>
<dbReference type="EMBL" id="CM001486">
    <property type="protein sequence ID" value="EIV99187.1"/>
    <property type="molecule type" value="Genomic_DNA"/>
</dbReference>
<dbReference type="Pfam" id="PF02517">
    <property type="entry name" value="Rce1-like"/>
    <property type="match status" value="1"/>
</dbReference>
<feature type="transmembrane region" description="Helical" evidence="1">
    <location>
        <begin position="12"/>
        <end position="36"/>
    </location>
</feature>
<evidence type="ECO:0000259" key="2">
    <source>
        <dbReference type="Pfam" id="PF02517"/>
    </source>
</evidence>
<reference evidence="3 4" key="1">
    <citation type="submission" date="2012-02" db="EMBL/GenBank/DDBJ databases">
        <title>Improved High-Quality Draft sequence of Thermoanaerobacter siderophilus SR4.</title>
        <authorList>
            <consortium name="US DOE Joint Genome Institute"/>
            <person name="Lucas S."/>
            <person name="Han J."/>
            <person name="Lapidus A."/>
            <person name="Cheng J.-F."/>
            <person name="Goodwin L."/>
            <person name="Pitluck S."/>
            <person name="Peters L."/>
            <person name="Detter J.C."/>
            <person name="Han C."/>
            <person name="Tapia R."/>
            <person name="Land M."/>
            <person name="Hauser L."/>
            <person name="Kyrpides N."/>
            <person name="Ivanova N."/>
            <person name="Pagani I."/>
            <person name="Hemme C."/>
            <person name="Woyke T."/>
        </authorList>
    </citation>
    <scope>NUCLEOTIDE SEQUENCE [LARGE SCALE GENOMIC DNA]</scope>
    <source>
        <strain evidence="3 4">SR4</strain>
    </source>
</reference>
<keyword evidence="1" id="KW-0472">Membrane</keyword>
<keyword evidence="1" id="KW-0812">Transmembrane</keyword>
<accession>I8QW91</accession>
<feature type="transmembrane region" description="Helical" evidence="1">
    <location>
        <begin position="144"/>
        <end position="164"/>
    </location>
</feature>
<dbReference type="RefSeq" id="WP_006569188.1">
    <property type="nucleotide sequence ID" value="NZ_CM001486.1"/>
</dbReference>
<dbReference type="GO" id="GO:0004175">
    <property type="term" value="F:endopeptidase activity"/>
    <property type="evidence" value="ECO:0007669"/>
    <property type="project" value="UniProtKB-ARBA"/>
</dbReference>